<feature type="compositionally biased region" description="Low complexity" evidence="1">
    <location>
        <begin position="24"/>
        <end position="39"/>
    </location>
</feature>
<reference evidence="2 3" key="1">
    <citation type="journal article" date="2018" name="Sci. Rep.">
        <title>Comparative genomics provides insights into the lifestyle and reveals functional heterogeneity of dark septate endophytic fungi.</title>
        <authorList>
            <person name="Knapp D.G."/>
            <person name="Nemeth J.B."/>
            <person name="Barry K."/>
            <person name="Hainaut M."/>
            <person name="Henrissat B."/>
            <person name="Johnson J."/>
            <person name="Kuo A."/>
            <person name="Lim J.H.P."/>
            <person name="Lipzen A."/>
            <person name="Nolan M."/>
            <person name="Ohm R.A."/>
            <person name="Tamas L."/>
            <person name="Grigoriev I.V."/>
            <person name="Spatafora J.W."/>
            <person name="Nagy L.G."/>
            <person name="Kovacs G.M."/>
        </authorList>
    </citation>
    <scope>NUCLEOTIDE SEQUENCE [LARGE SCALE GENOMIC DNA]</scope>
    <source>
        <strain evidence="2 3">DSE2036</strain>
    </source>
</reference>
<feature type="region of interest" description="Disordered" evidence="1">
    <location>
        <begin position="123"/>
        <end position="149"/>
    </location>
</feature>
<dbReference type="Proteomes" id="UP000244855">
    <property type="component" value="Unassembled WGS sequence"/>
</dbReference>
<protein>
    <submittedName>
        <fullName evidence="2">Uncharacterized protein</fullName>
    </submittedName>
</protein>
<proteinExistence type="predicted"/>
<organism evidence="2 3">
    <name type="scientific">Periconia macrospinosa</name>
    <dbReference type="NCBI Taxonomy" id="97972"/>
    <lineage>
        <taxon>Eukaryota</taxon>
        <taxon>Fungi</taxon>
        <taxon>Dikarya</taxon>
        <taxon>Ascomycota</taxon>
        <taxon>Pezizomycotina</taxon>
        <taxon>Dothideomycetes</taxon>
        <taxon>Pleosporomycetidae</taxon>
        <taxon>Pleosporales</taxon>
        <taxon>Massarineae</taxon>
        <taxon>Periconiaceae</taxon>
        <taxon>Periconia</taxon>
    </lineage>
</organism>
<sequence>MRSSSSGSISEDSGQDLGATGSPSRASVDESSTSSSSASQDEEGEGDVAISDDDESDDEEPREPNAAANNIDITERQREVRKSRAQYMATLPRPAMTVQEGPVTAAELAYTFIEADNTKTQTYEQREMERIRRERAKRRKKRFPSRVLT</sequence>
<dbReference type="AlphaFoldDB" id="A0A2V1CYQ7"/>
<gene>
    <name evidence="2" type="ORF">DM02DRAFT_620812</name>
</gene>
<dbReference type="EMBL" id="KZ806059">
    <property type="protein sequence ID" value="PVH90877.1"/>
    <property type="molecule type" value="Genomic_DNA"/>
</dbReference>
<feature type="compositionally biased region" description="Basic residues" evidence="1">
    <location>
        <begin position="133"/>
        <end position="149"/>
    </location>
</feature>
<feature type="compositionally biased region" description="Low complexity" evidence="1">
    <location>
        <begin position="1"/>
        <end position="12"/>
    </location>
</feature>
<name>A0A2V1CYQ7_9PLEO</name>
<feature type="region of interest" description="Disordered" evidence="1">
    <location>
        <begin position="1"/>
        <end position="79"/>
    </location>
</feature>
<accession>A0A2V1CYQ7</accession>
<feature type="compositionally biased region" description="Acidic residues" evidence="1">
    <location>
        <begin position="40"/>
        <end position="61"/>
    </location>
</feature>
<evidence type="ECO:0000256" key="1">
    <source>
        <dbReference type="SAM" id="MobiDB-lite"/>
    </source>
</evidence>
<keyword evidence="3" id="KW-1185">Reference proteome</keyword>
<evidence type="ECO:0000313" key="2">
    <source>
        <dbReference type="EMBL" id="PVH90877.1"/>
    </source>
</evidence>
<evidence type="ECO:0000313" key="3">
    <source>
        <dbReference type="Proteomes" id="UP000244855"/>
    </source>
</evidence>